<gene>
    <name evidence="1" type="ORF">RMAR0315_LOCUS4726</name>
</gene>
<proteinExistence type="predicted"/>
<sequence>MRLGPNKGRLSEAVRDVYFVKAVVLILESNVPQHSTMKTLDDVLSATIRYIIELFKVGKMFCTLCPSHFPLMIENEAESPTPKERPATSPISMCRLTLREDLIAR</sequence>
<accession>A0A7S0G215</accession>
<dbReference type="EMBL" id="HBEK01008611">
    <property type="protein sequence ID" value="CAD8394741.1"/>
    <property type="molecule type" value="Transcribed_RNA"/>
</dbReference>
<dbReference type="AlphaFoldDB" id="A0A7S0G215"/>
<evidence type="ECO:0000313" key="1">
    <source>
        <dbReference type="EMBL" id="CAD8394741.1"/>
    </source>
</evidence>
<protein>
    <submittedName>
        <fullName evidence="1">Uncharacterized protein</fullName>
    </submittedName>
</protein>
<reference evidence="1" key="1">
    <citation type="submission" date="2021-01" db="EMBL/GenBank/DDBJ databases">
        <authorList>
            <person name="Corre E."/>
            <person name="Pelletier E."/>
            <person name="Niang G."/>
            <person name="Scheremetjew M."/>
            <person name="Finn R."/>
            <person name="Kale V."/>
            <person name="Holt S."/>
            <person name="Cochrane G."/>
            <person name="Meng A."/>
            <person name="Brown T."/>
            <person name="Cohen L."/>
        </authorList>
    </citation>
    <scope>NUCLEOTIDE SEQUENCE</scope>
    <source>
        <strain evidence="1">UTEX LB 2760</strain>
    </source>
</reference>
<name>A0A7S0G215_9RHOD</name>
<organism evidence="1">
    <name type="scientific">Rhodosorus marinus</name>
    <dbReference type="NCBI Taxonomy" id="101924"/>
    <lineage>
        <taxon>Eukaryota</taxon>
        <taxon>Rhodophyta</taxon>
        <taxon>Stylonematophyceae</taxon>
        <taxon>Stylonematales</taxon>
        <taxon>Stylonemataceae</taxon>
        <taxon>Rhodosorus</taxon>
    </lineage>
</organism>